<gene>
    <name evidence="1" type="primary">ORF43471</name>
</gene>
<proteinExistence type="predicted"/>
<dbReference type="AlphaFoldDB" id="A0A0B6YZU7"/>
<dbReference type="EMBL" id="HACG01014984">
    <property type="protein sequence ID" value="CEK61849.1"/>
    <property type="molecule type" value="Transcribed_RNA"/>
</dbReference>
<protein>
    <submittedName>
        <fullName evidence="1">Uncharacterized protein</fullName>
    </submittedName>
</protein>
<evidence type="ECO:0000313" key="1">
    <source>
        <dbReference type="EMBL" id="CEK61849.1"/>
    </source>
</evidence>
<organism evidence="1">
    <name type="scientific">Arion vulgaris</name>
    <dbReference type="NCBI Taxonomy" id="1028688"/>
    <lineage>
        <taxon>Eukaryota</taxon>
        <taxon>Metazoa</taxon>
        <taxon>Spiralia</taxon>
        <taxon>Lophotrochozoa</taxon>
        <taxon>Mollusca</taxon>
        <taxon>Gastropoda</taxon>
        <taxon>Heterobranchia</taxon>
        <taxon>Euthyneura</taxon>
        <taxon>Panpulmonata</taxon>
        <taxon>Eupulmonata</taxon>
        <taxon>Stylommatophora</taxon>
        <taxon>Helicina</taxon>
        <taxon>Arionoidea</taxon>
        <taxon>Arionidae</taxon>
        <taxon>Arion</taxon>
    </lineage>
</organism>
<name>A0A0B6YZU7_9EUPU</name>
<accession>A0A0B6YZU7</accession>
<reference evidence="1" key="1">
    <citation type="submission" date="2014-12" db="EMBL/GenBank/DDBJ databases">
        <title>Insight into the proteome of Arion vulgaris.</title>
        <authorList>
            <person name="Aradska J."/>
            <person name="Bulat T."/>
            <person name="Smidak R."/>
            <person name="Sarate P."/>
            <person name="Gangsoo J."/>
            <person name="Sialana F."/>
            <person name="Bilban M."/>
            <person name="Lubec G."/>
        </authorList>
    </citation>
    <scope>NUCLEOTIDE SEQUENCE</scope>
    <source>
        <tissue evidence="1">Skin</tissue>
    </source>
</reference>
<feature type="non-terminal residue" evidence="1">
    <location>
        <position position="1"/>
    </location>
</feature>
<sequence length="52" mass="5860">PLASPGNQLADLKCQLFSLVHNFRQSCLPHKILEGKINRTYIVLYCGDLHGH</sequence>